<dbReference type="Proteomes" id="UP000694389">
    <property type="component" value="Unassembled WGS sequence"/>
</dbReference>
<keyword evidence="4" id="KW-0698">rRNA processing</keyword>
<keyword evidence="3" id="KW-0804">Transcription</keyword>
<evidence type="ECO:0000256" key="10">
    <source>
        <dbReference type="ARBA" id="ARBA00022833"/>
    </source>
</evidence>
<dbReference type="GO" id="GO:0003723">
    <property type="term" value="F:RNA binding"/>
    <property type="evidence" value="ECO:0007669"/>
    <property type="project" value="TreeGrafter"/>
</dbReference>
<comment type="function">
    <text evidence="14">Possesses 5'-&gt;3' exoribonuclease activity. May promote termination of transcription by RNA polymerase II.</text>
</comment>
<keyword evidence="11 14" id="KW-0269">Exonuclease</keyword>
<dbReference type="Gene3D" id="3.40.50.12390">
    <property type="match status" value="2"/>
</dbReference>
<dbReference type="InterPro" id="IPR001878">
    <property type="entry name" value="Znf_CCHC"/>
</dbReference>
<evidence type="ECO:0000256" key="7">
    <source>
        <dbReference type="ARBA" id="ARBA00022723"/>
    </source>
</evidence>
<keyword evidence="6 14" id="KW-0540">Nuclease</keyword>
<keyword evidence="13" id="KW-0539">Nucleus</keyword>
<dbReference type="EC" id="3.1.13.-" evidence="14"/>
<evidence type="ECO:0000313" key="18">
    <source>
        <dbReference type="Ensembl" id="ENSDLAP00005030300.2"/>
    </source>
</evidence>
<reference evidence="18" key="1">
    <citation type="submission" date="2025-08" db="UniProtKB">
        <authorList>
            <consortium name="Ensembl"/>
        </authorList>
    </citation>
    <scope>IDENTIFICATION</scope>
</reference>
<accession>A0A8C4FAF0</accession>
<evidence type="ECO:0000256" key="4">
    <source>
        <dbReference type="ARBA" id="ARBA00022552"/>
    </source>
</evidence>
<feature type="region of interest" description="Disordered" evidence="16">
    <location>
        <begin position="460"/>
        <end position="492"/>
    </location>
</feature>
<protein>
    <recommendedName>
        <fullName evidence="14">5'-3' exoribonuclease</fullName>
        <ecNumber evidence="14">3.1.13.-</ecNumber>
    </recommendedName>
</protein>
<dbReference type="GO" id="GO:0006353">
    <property type="term" value="P:DNA-templated transcription termination"/>
    <property type="evidence" value="ECO:0007669"/>
    <property type="project" value="UniProtKB-KW"/>
</dbReference>
<keyword evidence="9 14" id="KW-0378">Hydrolase</keyword>
<dbReference type="GO" id="GO:0006397">
    <property type="term" value="P:mRNA processing"/>
    <property type="evidence" value="ECO:0007669"/>
    <property type="project" value="UniProtKB-UniRule"/>
</dbReference>
<evidence type="ECO:0000256" key="6">
    <source>
        <dbReference type="ARBA" id="ARBA00022722"/>
    </source>
</evidence>
<dbReference type="FunFam" id="3.40.50.12390:FF:000001">
    <property type="entry name" value="5'-3' exoribonuclease"/>
    <property type="match status" value="1"/>
</dbReference>
<feature type="domain" description="CCHC-type" evidence="17">
    <location>
        <begin position="263"/>
        <end position="276"/>
    </location>
</feature>
<keyword evidence="3" id="KW-0806">Transcription termination</keyword>
<sequence>MGVPAFFRWLSRKYASIIVHCVEEKGKECNGVRIPVDTTKPNPNEVEFDNLYLDMNGIIHPCTHPEDKAAPKNEDEMMVAIFEYIDRLFNIVRPRRVLYMAIDGVAPRAKMNQQRSRRFRASKEGVELVDEKNRIREEILARGGYLPPEEIKERFDSNCITPGTEFMDNLAKCLRYYVADRVSNDPGWRNVTVFLSDASVPGEGEHKIMDYIRRQRAQPNHDPNTHHCLCGADADLIMLGLATHEPNFTIIREEFKPNKPRPCALCGQIGHEIKDCQGTAREKQGEHDEFADSMPVSEQEFIFIRLCVLREYLARELTMASLPFPFDFERSIDDWVFMCFFVGNDFLPHLPSLEIREGAIDRLVNIYKDVVHKTGGYLTENGFVNLERVELIMQAVGVAEDNIFKKRKEDDEGFKRRMKEKRKRMKIEQRGPAYMTTGQFAPQALGRRDRPEAVQNARHQAYDMRMQSRDTDSKGLKRKADDSDSEPEPEDNVRLWEEGWKQRYYKTKFDVDVTDEDFRRKVVKSYVEGLCWVLRYYYQGCASWKWYFPFHYAPFASDFKDIKGMFTEFEKGTKPFKPLEQLMGVFPAASGNFLPPTWRSLMSSPDSSIIDFYPDDFAIDLNGKKYAWQGVALLPFVDERRLRAALADVYPDLTPEEVKRNSLGSDVLFLGKSHPLFDFIQELYRTESLEVTNPETLIENDFLLLSRVKFKDPHYADDFVFKAVLLSGAKMPNKVLKPGDWERGNREPWRPQLGFNPNRQQAHLDQSGFRALGDITWQGLAATG</sequence>
<evidence type="ECO:0000256" key="2">
    <source>
        <dbReference type="ARBA" id="ARBA00006994"/>
    </source>
</evidence>
<dbReference type="GO" id="GO:0004534">
    <property type="term" value="F:5'-3' RNA exonuclease activity"/>
    <property type="evidence" value="ECO:0007669"/>
    <property type="project" value="UniProtKB-UniRule"/>
</dbReference>
<dbReference type="PANTHER" id="PTHR12341:SF41">
    <property type="entry name" value="5'-3' EXORIBONUCLEASE 2"/>
    <property type="match status" value="1"/>
</dbReference>
<evidence type="ECO:0000256" key="12">
    <source>
        <dbReference type="ARBA" id="ARBA00023054"/>
    </source>
</evidence>
<keyword evidence="8 15" id="KW-0863">Zinc-finger</keyword>
<dbReference type="Pfam" id="PF03159">
    <property type="entry name" value="XRN_N"/>
    <property type="match status" value="1"/>
</dbReference>
<keyword evidence="3" id="KW-0805">Transcription regulation</keyword>
<evidence type="ECO:0000256" key="13">
    <source>
        <dbReference type="ARBA" id="ARBA00023242"/>
    </source>
</evidence>
<reference evidence="18" key="2">
    <citation type="submission" date="2025-09" db="UniProtKB">
        <authorList>
            <consortium name="Ensembl"/>
        </authorList>
    </citation>
    <scope>IDENTIFICATION</scope>
</reference>
<evidence type="ECO:0000259" key="17">
    <source>
        <dbReference type="PROSITE" id="PS50158"/>
    </source>
</evidence>
<dbReference type="AlphaFoldDB" id="A0A8C4FAF0"/>
<keyword evidence="10" id="KW-0862">Zinc</keyword>
<dbReference type="CDD" id="cd18673">
    <property type="entry name" value="PIN_XRN1-2-like"/>
    <property type="match status" value="1"/>
</dbReference>
<dbReference type="Pfam" id="PF17846">
    <property type="entry name" value="XRN_M"/>
    <property type="match status" value="1"/>
</dbReference>
<dbReference type="InterPro" id="IPR027073">
    <property type="entry name" value="5_3_exoribonuclease"/>
</dbReference>
<dbReference type="PROSITE" id="PS50158">
    <property type="entry name" value="ZF_CCHC"/>
    <property type="match status" value="1"/>
</dbReference>
<organism evidence="18 19">
    <name type="scientific">Dicentrarchus labrax</name>
    <name type="common">European seabass</name>
    <name type="synonym">Morone labrax</name>
    <dbReference type="NCBI Taxonomy" id="13489"/>
    <lineage>
        <taxon>Eukaryota</taxon>
        <taxon>Metazoa</taxon>
        <taxon>Chordata</taxon>
        <taxon>Craniata</taxon>
        <taxon>Vertebrata</taxon>
        <taxon>Euteleostomi</taxon>
        <taxon>Actinopterygii</taxon>
        <taxon>Neopterygii</taxon>
        <taxon>Teleostei</taxon>
        <taxon>Neoteleostei</taxon>
        <taxon>Acanthomorphata</taxon>
        <taxon>Eupercaria</taxon>
        <taxon>Moronidae</taxon>
        <taxon>Dicentrarchus</taxon>
    </lineage>
</organism>
<dbReference type="InterPro" id="IPR017151">
    <property type="entry name" value="Xrn2/3/4"/>
</dbReference>
<dbReference type="GO" id="GO:0008270">
    <property type="term" value="F:zinc ion binding"/>
    <property type="evidence" value="ECO:0007669"/>
    <property type="project" value="UniProtKB-KW"/>
</dbReference>
<dbReference type="GO" id="GO:0006364">
    <property type="term" value="P:rRNA processing"/>
    <property type="evidence" value="ECO:0007669"/>
    <property type="project" value="UniProtKB-KW"/>
</dbReference>
<keyword evidence="5 14" id="KW-0507">mRNA processing</keyword>
<evidence type="ECO:0000256" key="5">
    <source>
        <dbReference type="ARBA" id="ARBA00022664"/>
    </source>
</evidence>
<dbReference type="PIRSF" id="PIRSF037239">
    <property type="entry name" value="Exonuclease_Xrn2"/>
    <property type="match status" value="1"/>
</dbReference>
<keyword evidence="7" id="KW-0479">Metal-binding</keyword>
<dbReference type="Ensembl" id="ENSDLAT00005032355.2">
    <property type="protein sequence ID" value="ENSDLAP00005030300.2"/>
    <property type="gene ID" value="ENSDLAG00005013567.2"/>
</dbReference>
<evidence type="ECO:0000256" key="16">
    <source>
        <dbReference type="SAM" id="MobiDB-lite"/>
    </source>
</evidence>
<evidence type="ECO:0000256" key="1">
    <source>
        <dbReference type="ARBA" id="ARBA00004123"/>
    </source>
</evidence>
<evidence type="ECO:0000256" key="11">
    <source>
        <dbReference type="ARBA" id="ARBA00022839"/>
    </source>
</evidence>
<comment type="subcellular location">
    <subcellularLocation>
        <location evidence="1">Nucleus</location>
    </subcellularLocation>
</comment>
<gene>
    <name evidence="18" type="primary">xrn2</name>
</gene>
<evidence type="ECO:0000256" key="15">
    <source>
        <dbReference type="PROSITE-ProRule" id="PRU00047"/>
    </source>
</evidence>
<evidence type="ECO:0000256" key="14">
    <source>
        <dbReference type="PIRNR" id="PIRNR037239"/>
    </source>
</evidence>
<keyword evidence="19" id="KW-1185">Reference proteome</keyword>
<dbReference type="GO" id="GO:0007283">
    <property type="term" value="P:spermatogenesis"/>
    <property type="evidence" value="ECO:0007669"/>
    <property type="project" value="UniProtKB-ARBA"/>
</dbReference>
<dbReference type="GeneTree" id="ENSGT00670000098098"/>
<comment type="similarity">
    <text evidence="2 14">Belongs to the 5'-3' exonuclease family. XRN2/RAT1 subfamily.</text>
</comment>
<dbReference type="GO" id="GO:0005634">
    <property type="term" value="C:nucleus"/>
    <property type="evidence" value="ECO:0007669"/>
    <property type="project" value="UniProtKB-SubCell"/>
</dbReference>
<dbReference type="FunFam" id="1.25.40.1050:FF:000002">
    <property type="entry name" value="5'-3' exoribonuclease"/>
    <property type="match status" value="1"/>
</dbReference>
<dbReference type="PANTHER" id="PTHR12341">
    <property type="entry name" value="5'-&gt;3' EXORIBONUCLEASE"/>
    <property type="match status" value="1"/>
</dbReference>
<proteinExistence type="inferred from homology"/>
<dbReference type="GO" id="GO:0000956">
    <property type="term" value="P:nuclear-transcribed mRNA catabolic process"/>
    <property type="evidence" value="ECO:0007669"/>
    <property type="project" value="TreeGrafter"/>
</dbReference>
<evidence type="ECO:0000256" key="9">
    <source>
        <dbReference type="ARBA" id="ARBA00022801"/>
    </source>
</evidence>
<feature type="compositionally biased region" description="Basic and acidic residues" evidence="16">
    <location>
        <begin position="460"/>
        <end position="482"/>
    </location>
</feature>
<dbReference type="FunFam" id="3.40.50.12390:FF:000003">
    <property type="entry name" value="5'-3' exoribonuclease"/>
    <property type="match status" value="1"/>
</dbReference>
<dbReference type="InterPro" id="IPR004859">
    <property type="entry name" value="Xrn1_N"/>
</dbReference>
<evidence type="ECO:0000256" key="3">
    <source>
        <dbReference type="ARBA" id="ARBA00022472"/>
    </source>
</evidence>
<dbReference type="InterPro" id="IPR041412">
    <property type="entry name" value="Xrn1_helical"/>
</dbReference>
<dbReference type="Gene3D" id="1.25.40.1050">
    <property type="match status" value="1"/>
</dbReference>
<keyword evidence="12" id="KW-0175">Coiled coil</keyword>
<evidence type="ECO:0000256" key="8">
    <source>
        <dbReference type="ARBA" id="ARBA00022771"/>
    </source>
</evidence>
<name>A0A8C4FAF0_DICLA</name>
<evidence type="ECO:0000313" key="19">
    <source>
        <dbReference type="Proteomes" id="UP000694389"/>
    </source>
</evidence>